<evidence type="ECO:0000256" key="1">
    <source>
        <dbReference type="ARBA" id="ARBA00023002"/>
    </source>
</evidence>
<organism evidence="3 4">
    <name type="scientific">Niveispirillum lacus</name>
    <dbReference type="NCBI Taxonomy" id="1981099"/>
    <lineage>
        <taxon>Bacteria</taxon>
        <taxon>Pseudomonadati</taxon>
        <taxon>Pseudomonadota</taxon>
        <taxon>Alphaproteobacteria</taxon>
        <taxon>Rhodospirillales</taxon>
        <taxon>Azospirillaceae</taxon>
        <taxon>Niveispirillum</taxon>
    </lineage>
</organism>
<dbReference type="AlphaFoldDB" id="A0A255YZV3"/>
<dbReference type="Proteomes" id="UP000216998">
    <property type="component" value="Unassembled WGS sequence"/>
</dbReference>
<protein>
    <submittedName>
        <fullName evidence="3">3-hydroxy-2-methylbutyryl-CoA dehydrogenase</fullName>
    </submittedName>
</protein>
<sequence length="260" mass="26821">MQLNNDIAAIVTGAASGLGEATARALAATGVRVALFDLNAERGLQIANEIGGRFVAVDVTSDESVEQAFATARAAHGQERILVNCAGIVAGAKTVGRNRETGAITGHSLSLFEKIIQVNLIGTFRCIVMAATGMASATPLDDGERGVIINTASVAATDGQMGQAAYTASKAGILGISLPVARDLAAEGIRINAILPGIMETPMMAGMAENVRAGLSASVPFPKRLGRPSEYASLALEICRNAYLNGESFRLDGAIRLAPR</sequence>
<dbReference type="OrthoDB" id="9795647at2"/>
<dbReference type="RefSeq" id="WP_094456605.1">
    <property type="nucleotide sequence ID" value="NZ_NOXU01000029.1"/>
</dbReference>
<dbReference type="Gene3D" id="3.40.50.720">
    <property type="entry name" value="NAD(P)-binding Rossmann-like Domain"/>
    <property type="match status" value="1"/>
</dbReference>
<dbReference type="SUPFAM" id="SSF51735">
    <property type="entry name" value="NAD(P)-binding Rossmann-fold domains"/>
    <property type="match status" value="1"/>
</dbReference>
<dbReference type="Pfam" id="PF00106">
    <property type="entry name" value="adh_short"/>
    <property type="match status" value="1"/>
</dbReference>
<dbReference type="EMBL" id="NOXU01000029">
    <property type="protein sequence ID" value="OYQ34195.1"/>
    <property type="molecule type" value="Genomic_DNA"/>
</dbReference>
<name>A0A255YZV3_9PROT</name>
<evidence type="ECO:0000313" key="4">
    <source>
        <dbReference type="Proteomes" id="UP000216998"/>
    </source>
</evidence>
<dbReference type="PRINTS" id="PR00081">
    <property type="entry name" value="GDHRDH"/>
</dbReference>
<evidence type="ECO:0000256" key="2">
    <source>
        <dbReference type="RuleBase" id="RU000363"/>
    </source>
</evidence>
<comment type="similarity">
    <text evidence="2">Belongs to the short-chain dehydrogenases/reductases (SDR) family.</text>
</comment>
<dbReference type="GO" id="GO:0016491">
    <property type="term" value="F:oxidoreductase activity"/>
    <property type="evidence" value="ECO:0007669"/>
    <property type="project" value="UniProtKB-KW"/>
</dbReference>
<evidence type="ECO:0000313" key="3">
    <source>
        <dbReference type="EMBL" id="OYQ34195.1"/>
    </source>
</evidence>
<dbReference type="InterPro" id="IPR036291">
    <property type="entry name" value="NAD(P)-bd_dom_sf"/>
</dbReference>
<dbReference type="InterPro" id="IPR002347">
    <property type="entry name" value="SDR_fam"/>
</dbReference>
<dbReference type="InterPro" id="IPR020904">
    <property type="entry name" value="Sc_DH/Rdtase_CS"/>
</dbReference>
<gene>
    <name evidence="3" type="ORF">CHU95_12120</name>
</gene>
<dbReference type="PANTHER" id="PTHR43658">
    <property type="entry name" value="SHORT-CHAIN DEHYDROGENASE/REDUCTASE"/>
    <property type="match status" value="1"/>
</dbReference>
<accession>A0A255YZV3</accession>
<dbReference type="PROSITE" id="PS00061">
    <property type="entry name" value="ADH_SHORT"/>
    <property type="match status" value="1"/>
</dbReference>
<keyword evidence="1" id="KW-0560">Oxidoreductase</keyword>
<keyword evidence="4" id="KW-1185">Reference proteome</keyword>
<reference evidence="3 4" key="1">
    <citation type="submission" date="2017-07" db="EMBL/GenBank/DDBJ databases">
        <title>Niveispirillum cyanobacteriorum sp. nov., isolated from cyanobacterial aggregates in a eutrophic lake.</title>
        <authorList>
            <person name="Cai H."/>
        </authorList>
    </citation>
    <scope>NUCLEOTIDE SEQUENCE [LARGE SCALE GENOMIC DNA]</scope>
    <source>
        <strain evidence="4">TH1-14</strain>
    </source>
</reference>
<dbReference type="PANTHER" id="PTHR43658:SF8">
    <property type="entry name" value="17-BETA-HYDROXYSTEROID DEHYDROGENASE 14-RELATED"/>
    <property type="match status" value="1"/>
</dbReference>
<comment type="caution">
    <text evidence="3">The sequence shown here is derived from an EMBL/GenBank/DDBJ whole genome shotgun (WGS) entry which is preliminary data.</text>
</comment>
<dbReference type="PRINTS" id="PR00080">
    <property type="entry name" value="SDRFAMILY"/>
</dbReference>
<proteinExistence type="inferred from homology"/>